<evidence type="ECO:0000256" key="2">
    <source>
        <dbReference type="ARBA" id="ARBA00022679"/>
    </source>
</evidence>
<dbReference type="InterPro" id="IPR050660">
    <property type="entry name" value="NEK_Ser/Thr_kinase"/>
</dbReference>
<dbReference type="GO" id="GO:0005524">
    <property type="term" value="F:ATP binding"/>
    <property type="evidence" value="ECO:0007669"/>
    <property type="project" value="UniProtKB-KW"/>
</dbReference>
<dbReference type="GO" id="GO:0004674">
    <property type="term" value="F:protein serine/threonine kinase activity"/>
    <property type="evidence" value="ECO:0007669"/>
    <property type="project" value="UniProtKB-EC"/>
</dbReference>
<gene>
    <name evidence="7" type="ORF">FRX48_04999</name>
</gene>
<evidence type="ECO:0000256" key="5">
    <source>
        <dbReference type="ARBA" id="ARBA00022840"/>
    </source>
</evidence>
<keyword evidence="3" id="KW-0547">Nucleotide-binding</keyword>
<dbReference type="SMART" id="SM00220">
    <property type="entry name" value="S_TKc"/>
    <property type="match status" value="1"/>
</dbReference>
<proteinExistence type="predicted"/>
<keyword evidence="4 7" id="KW-0418">Kinase</keyword>
<dbReference type="Gene3D" id="1.10.510.10">
    <property type="entry name" value="Transferase(Phosphotransferase) domain 1"/>
    <property type="match status" value="1"/>
</dbReference>
<dbReference type="OrthoDB" id="3777450at2759"/>
<dbReference type="PROSITE" id="PS00108">
    <property type="entry name" value="PROTEIN_KINASE_ST"/>
    <property type="match status" value="1"/>
</dbReference>
<dbReference type="Pfam" id="PF00069">
    <property type="entry name" value="Pkinase"/>
    <property type="match status" value="1"/>
</dbReference>
<comment type="caution">
    <text evidence="7">The sequence shown here is derived from an EMBL/GenBank/DDBJ whole genome shotgun (WGS) entry which is preliminary data.</text>
</comment>
<dbReference type="PROSITE" id="PS50011">
    <property type="entry name" value="PROTEIN_KINASE_DOM"/>
    <property type="match status" value="1"/>
</dbReference>
<dbReference type="Proteomes" id="UP000324767">
    <property type="component" value="Unassembled WGS sequence"/>
</dbReference>
<keyword evidence="2" id="KW-0808">Transferase</keyword>
<evidence type="ECO:0000313" key="8">
    <source>
        <dbReference type="Proteomes" id="UP000324767"/>
    </source>
</evidence>
<dbReference type="EC" id="2.7.11.1" evidence="1"/>
<reference evidence="7 8" key="1">
    <citation type="submission" date="2019-09" db="EMBL/GenBank/DDBJ databases">
        <title>The hologenome of the rock-dwelling lichen Lasallia pustulata.</title>
        <authorList>
            <person name="Greshake Tzovaras B."/>
            <person name="Segers F."/>
            <person name="Bicker A."/>
            <person name="Dal Grande F."/>
            <person name="Otte J."/>
            <person name="Hankeln T."/>
            <person name="Schmitt I."/>
            <person name="Ebersberger I."/>
        </authorList>
    </citation>
    <scope>NUCLEOTIDE SEQUENCE [LARGE SCALE GENOMIC DNA]</scope>
    <source>
        <strain evidence="7">A1-1</strain>
    </source>
</reference>
<dbReference type="InterPro" id="IPR000719">
    <property type="entry name" value="Prot_kinase_dom"/>
</dbReference>
<dbReference type="PANTHER" id="PTHR43671">
    <property type="entry name" value="SERINE/THREONINE-PROTEIN KINASE NEK"/>
    <property type="match status" value="1"/>
</dbReference>
<protein>
    <recommendedName>
        <fullName evidence="1">non-specific serine/threonine protein kinase</fullName>
        <ecNumber evidence="1">2.7.11.1</ecNumber>
    </recommendedName>
</protein>
<dbReference type="AlphaFoldDB" id="A0A5M8PQ86"/>
<keyword evidence="5" id="KW-0067">ATP-binding</keyword>
<evidence type="ECO:0000256" key="3">
    <source>
        <dbReference type="ARBA" id="ARBA00022741"/>
    </source>
</evidence>
<evidence type="ECO:0000313" key="7">
    <source>
        <dbReference type="EMBL" id="KAA6411718.1"/>
    </source>
</evidence>
<dbReference type="InterPro" id="IPR011009">
    <property type="entry name" value="Kinase-like_dom_sf"/>
</dbReference>
<name>A0A5M8PQ86_9LECA</name>
<evidence type="ECO:0000256" key="1">
    <source>
        <dbReference type="ARBA" id="ARBA00012513"/>
    </source>
</evidence>
<accession>A0A5M8PQ86</accession>
<sequence>MLQAIDYLGFRNIVHRDIKPSNILYMSLDNGGYRFQLANFGLCNSMAYAETYVGRPAFMAPEVLENRGTPETSKVDVWSLFVTLAYAVDIGGYRGKELCTTEQMINAVLEAADHPAFEKIEEMAIKDPVRRASAAQMLDKLFNGEERTSPPPRS</sequence>
<dbReference type="EMBL" id="VXIT01000007">
    <property type="protein sequence ID" value="KAA6411718.1"/>
    <property type="molecule type" value="Genomic_DNA"/>
</dbReference>
<evidence type="ECO:0000256" key="4">
    <source>
        <dbReference type="ARBA" id="ARBA00022777"/>
    </source>
</evidence>
<feature type="domain" description="Protein kinase" evidence="6">
    <location>
        <begin position="1"/>
        <end position="143"/>
    </location>
</feature>
<dbReference type="PANTHER" id="PTHR43671:SF13">
    <property type="entry name" value="SERINE_THREONINE-PROTEIN KINASE NEK2"/>
    <property type="match status" value="1"/>
</dbReference>
<evidence type="ECO:0000259" key="6">
    <source>
        <dbReference type="PROSITE" id="PS50011"/>
    </source>
</evidence>
<dbReference type="InterPro" id="IPR008271">
    <property type="entry name" value="Ser/Thr_kinase_AS"/>
</dbReference>
<organism evidence="7 8">
    <name type="scientific">Lasallia pustulata</name>
    <dbReference type="NCBI Taxonomy" id="136370"/>
    <lineage>
        <taxon>Eukaryota</taxon>
        <taxon>Fungi</taxon>
        <taxon>Dikarya</taxon>
        <taxon>Ascomycota</taxon>
        <taxon>Pezizomycotina</taxon>
        <taxon>Lecanoromycetes</taxon>
        <taxon>OSLEUM clade</taxon>
        <taxon>Umbilicariomycetidae</taxon>
        <taxon>Umbilicariales</taxon>
        <taxon>Umbilicariaceae</taxon>
        <taxon>Lasallia</taxon>
    </lineage>
</organism>
<dbReference type="SUPFAM" id="SSF56112">
    <property type="entry name" value="Protein kinase-like (PK-like)"/>
    <property type="match status" value="1"/>
</dbReference>